<evidence type="ECO:0000313" key="2">
    <source>
        <dbReference type="Proteomes" id="UP001386955"/>
    </source>
</evidence>
<comment type="caution">
    <text evidence="1">The sequence shown here is derived from an EMBL/GenBank/DDBJ whole genome shotgun (WGS) entry which is preliminary data.</text>
</comment>
<protein>
    <submittedName>
        <fullName evidence="1">Uncharacterized protein</fullName>
    </submittedName>
</protein>
<reference evidence="1 2" key="1">
    <citation type="submission" date="2024-01" db="EMBL/GenBank/DDBJ databases">
        <title>The genomes of 5 underutilized Papilionoideae crops provide insights into root nodulation and disease resistanc.</title>
        <authorList>
            <person name="Jiang F."/>
        </authorList>
    </citation>
    <scope>NUCLEOTIDE SEQUENCE [LARGE SCALE GENOMIC DNA]</scope>
    <source>
        <strain evidence="1">DUOXIRENSHENG_FW03</strain>
        <tissue evidence="1">Leaves</tissue>
    </source>
</reference>
<gene>
    <name evidence="1" type="ORF">VNO78_27286</name>
</gene>
<organism evidence="1 2">
    <name type="scientific">Psophocarpus tetragonolobus</name>
    <name type="common">Winged bean</name>
    <name type="synonym">Dolichos tetragonolobus</name>
    <dbReference type="NCBI Taxonomy" id="3891"/>
    <lineage>
        <taxon>Eukaryota</taxon>
        <taxon>Viridiplantae</taxon>
        <taxon>Streptophyta</taxon>
        <taxon>Embryophyta</taxon>
        <taxon>Tracheophyta</taxon>
        <taxon>Spermatophyta</taxon>
        <taxon>Magnoliopsida</taxon>
        <taxon>eudicotyledons</taxon>
        <taxon>Gunneridae</taxon>
        <taxon>Pentapetalae</taxon>
        <taxon>rosids</taxon>
        <taxon>fabids</taxon>
        <taxon>Fabales</taxon>
        <taxon>Fabaceae</taxon>
        <taxon>Papilionoideae</taxon>
        <taxon>50 kb inversion clade</taxon>
        <taxon>NPAAA clade</taxon>
        <taxon>indigoferoid/millettioid clade</taxon>
        <taxon>Phaseoleae</taxon>
        <taxon>Psophocarpus</taxon>
    </lineage>
</organism>
<evidence type="ECO:0000313" key="1">
    <source>
        <dbReference type="EMBL" id="KAK7386914.1"/>
    </source>
</evidence>
<accession>A0AAN9S0G0</accession>
<proteinExistence type="predicted"/>
<keyword evidence="2" id="KW-1185">Reference proteome</keyword>
<dbReference type="EMBL" id="JAYMYS010000007">
    <property type="protein sequence ID" value="KAK7386914.1"/>
    <property type="molecule type" value="Genomic_DNA"/>
</dbReference>
<dbReference type="Proteomes" id="UP001386955">
    <property type="component" value="Unassembled WGS sequence"/>
</dbReference>
<name>A0AAN9S0G0_PSOTE</name>
<sequence>MLRYSSLCTRDTAPRLLLQDASHVTTKGFVISLLLRHCVNVQVSFNFPIEFCSLILVLVALYDCFEVVKSKIDYSGV</sequence>
<dbReference type="AlphaFoldDB" id="A0AAN9S0G0"/>